<organism evidence="1 2">
    <name type="scientific">Klebsiella phage vB_KvM-Eowyn</name>
    <dbReference type="NCBI Taxonomy" id="2762819"/>
    <lineage>
        <taxon>Viruses</taxon>
        <taxon>Duplodnaviria</taxon>
        <taxon>Heunggongvirae</taxon>
        <taxon>Uroviricota</taxon>
        <taxon>Caudoviricetes</taxon>
        <taxon>Chimalliviridae</taxon>
        <taxon>Eowynvirus</taxon>
        <taxon>Eowynvirus eowyn</taxon>
    </lineage>
</organism>
<evidence type="ECO:0000313" key="1">
    <source>
        <dbReference type="EMBL" id="CAD5236317.1"/>
    </source>
</evidence>
<reference evidence="1 2" key="1">
    <citation type="submission" date="2020-09" db="EMBL/GenBank/DDBJ databases">
        <authorList>
            <person name="Jameson E."/>
        </authorList>
    </citation>
    <scope>NUCLEOTIDE SEQUENCE [LARGE SCALE GENOMIC DNA]</scope>
</reference>
<accession>A0A7R8MJT0</accession>
<dbReference type="EMBL" id="LR881104">
    <property type="protein sequence ID" value="CAD5236317.1"/>
    <property type="molecule type" value="Genomic_DNA"/>
</dbReference>
<name>A0A7R8MJT0_9CAUD</name>
<dbReference type="Proteomes" id="UP000596247">
    <property type="component" value="Chromosome"/>
</dbReference>
<evidence type="ECO:0000313" key="2">
    <source>
        <dbReference type="Proteomes" id="UP000596247"/>
    </source>
</evidence>
<gene>
    <name evidence="1" type="ORF">LLCLJKAH_00328</name>
</gene>
<keyword evidence="2" id="KW-1185">Reference proteome</keyword>
<sequence>MESRLILPVNGIYFDQMVAGTKPFEFRLRNEYWSKRLVNRHYDRLIITRGYPKNTEYNKRLVLPYLGYELQTISHPHFNNIPVDVYAIIIDHKQRIFEV</sequence>
<protein>
    <recommendedName>
        <fullName evidence="3">RNA-binding protein</fullName>
    </recommendedName>
</protein>
<evidence type="ECO:0008006" key="3">
    <source>
        <dbReference type="Google" id="ProtNLM"/>
    </source>
</evidence>
<proteinExistence type="predicted"/>